<evidence type="ECO:0000256" key="1">
    <source>
        <dbReference type="SAM" id="MobiDB-lite"/>
    </source>
</evidence>
<accession>A0A0E0M6E3</accession>
<feature type="region of interest" description="Disordered" evidence="1">
    <location>
        <begin position="1"/>
        <end position="23"/>
    </location>
</feature>
<evidence type="ECO:0000313" key="3">
    <source>
        <dbReference type="Proteomes" id="UP000026962"/>
    </source>
</evidence>
<proteinExistence type="predicted"/>
<dbReference type="HOGENOM" id="CLU_2403428_0_0_1"/>
<dbReference type="EnsemblPlants" id="OPUNC10G04720.1">
    <property type="protein sequence ID" value="OPUNC10G04720.1"/>
    <property type="gene ID" value="OPUNC10G04720"/>
</dbReference>
<evidence type="ECO:0000313" key="2">
    <source>
        <dbReference type="EnsemblPlants" id="OPUNC10G04720.1"/>
    </source>
</evidence>
<keyword evidence="3" id="KW-1185">Reference proteome</keyword>
<dbReference type="AlphaFoldDB" id="A0A0E0M6E3"/>
<dbReference type="Proteomes" id="UP000026962">
    <property type="component" value="Chromosome 10"/>
</dbReference>
<reference evidence="2" key="2">
    <citation type="submission" date="2018-05" db="EMBL/GenBank/DDBJ databases">
        <title>OpunRS2 (Oryza punctata Reference Sequence Version 2).</title>
        <authorList>
            <person name="Zhang J."/>
            <person name="Kudrna D."/>
            <person name="Lee S."/>
            <person name="Talag J."/>
            <person name="Welchert J."/>
            <person name="Wing R.A."/>
        </authorList>
    </citation>
    <scope>NUCLEOTIDE SEQUENCE [LARGE SCALE GENOMIC DNA]</scope>
</reference>
<name>A0A0E0M6E3_ORYPU</name>
<sequence>MDGVEVSTMHAGANGDPGGNEAACPTAHELVTEVHVGQQQRQSIGRSVDCRLKQYCSNQRFGGSHLDWMPENEGTNYEGLNILYTIKTIFNRN</sequence>
<reference evidence="2" key="1">
    <citation type="submission" date="2015-04" db="UniProtKB">
        <authorList>
            <consortium name="EnsemblPlants"/>
        </authorList>
    </citation>
    <scope>IDENTIFICATION</scope>
</reference>
<protein>
    <submittedName>
        <fullName evidence="2">Uncharacterized protein</fullName>
    </submittedName>
</protein>
<dbReference type="Gramene" id="OPUNC10G04720.1">
    <property type="protein sequence ID" value="OPUNC10G04720.1"/>
    <property type="gene ID" value="OPUNC10G04720"/>
</dbReference>
<organism evidence="2">
    <name type="scientific">Oryza punctata</name>
    <name type="common">Red rice</name>
    <dbReference type="NCBI Taxonomy" id="4537"/>
    <lineage>
        <taxon>Eukaryota</taxon>
        <taxon>Viridiplantae</taxon>
        <taxon>Streptophyta</taxon>
        <taxon>Embryophyta</taxon>
        <taxon>Tracheophyta</taxon>
        <taxon>Spermatophyta</taxon>
        <taxon>Magnoliopsida</taxon>
        <taxon>Liliopsida</taxon>
        <taxon>Poales</taxon>
        <taxon>Poaceae</taxon>
        <taxon>BOP clade</taxon>
        <taxon>Oryzoideae</taxon>
        <taxon>Oryzeae</taxon>
        <taxon>Oryzinae</taxon>
        <taxon>Oryza</taxon>
    </lineage>
</organism>